<dbReference type="Proteomes" id="UP000077063">
    <property type="component" value="Unassembled WGS sequence"/>
</dbReference>
<sequence>MIRKAYELPPRHLTRKTEIMLQDITFGLPDNLIPLSLVSRGTDKGVVLEPRGERILFY</sequence>
<evidence type="ECO:0000313" key="2">
    <source>
        <dbReference type="EMBL" id="SAC67857.1"/>
    </source>
</evidence>
<dbReference type="EMBL" id="FKDD01000014">
    <property type="protein sequence ID" value="SAC67857.1"/>
    <property type="molecule type" value="Genomic_DNA"/>
</dbReference>
<dbReference type="EMBL" id="FKDK01000017">
    <property type="protein sequence ID" value="SAB03799.1"/>
    <property type="molecule type" value="Genomic_DNA"/>
</dbReference>
<gene>
    <name evidence="2" type="ORF">SAMEA2273136_03120</name>
    <name evidence="1" type="ORF">SAMEA2273443_03641</name>
</gene>
<evidence type="ECO:0000313" key="4">
    <source>
        <dbReference type="Proteomes" id="UP000077278"/>
    </source>
</evidence>
<accession>A0ABD7KJT7</accession>
<keyword evidence="3" id="KW-1185">Reference proteome</keyword>
<evidence type="ECO:0000313" key="1">
    <source>
        <dbReference type="EMBL" id="SAB03799.1"/>
    </source>
</evidence>
<evidence type="ECO:0000313" key="3">
    <source>
        <dbReference type="Proteomes" id="UP000077063"/>
    </source>
</evidence>
<dbReference type="Proteomes" id="UP000077278">
    <property type="component" value="Unassembled WGS sequence"/>
</dbReference>
<organism evidence="2 4">
    <name type="scientific">Enterobacter roggenkampii</name>
    <dbReference type="NCBI Taxonomy" id="1812935"/>
    <lineage>
        <taxon>Bacteria</taxon>
        <taxon>Pseudomonadati</taxon>
        <taxon>Pseudomonadota</taxon>
        <taxon>Gammaproteobacteria</taxon>
        <taxon>Enterobacterales</taxon>
        <taxon>Enterobacteriaceae</taxon>
        <taxon>Enterobacter</taxon>
        <taxon>Enterobacter cloacae complex</taxon>
    </lineage>
</organism>
<reference evidence="3 4" key="1">
    <citation type="submission" date="2016-03" db="EMBL/GenBank/DDBJ databases">
        <authorList>
            <consortium name="Pathogen Informatics"/>
        </authorList>
    </citation>
    <scope>NUCLEOTIDE SEQUENCE [LARGE SCALE GENOMIC DNA]</scope>
    <source>
        <strain evidence="1">E2161</strain>
        <strain evidence="3">e2161</strain>
        <strain evidence="2">E264</strain>
        <strain evidence="4">e264</strain>
    </source>
</reference>
<dbReference type="AlphaFoldDB" id="A0ABD7KJT7"/>
<comment type="caution">
    <text evidence="2">The sequence shown here is derived from an EMBL/GenBank/DDBJ whole genome shotgun (WGS) entry which is preliminary data.</text>
</comment>
<name>A0ABD7KJT7_9ENTR</name>
<protein>
    <submittedName>
        <fullName evidence="2">Uncharacterized protein</fullName>
    </submittedName>
</protein>
<proteinExistence type="predicted"/>